<dbReference type="PANTHER" id="PTHR38471:SF2">
    <property type="entry name" value="FOUR HELIX BUNDLE PROTEIN"/>
    <property type="match status" value="1"/>
</dbReference>
<dbReference type="RefSeq" id="WP_012466775.1">
    <property type="nucleotide sequence ID" value="NC_010803.1"/>
</dbReference>
<dbReference type="Proteomes" id="UP000008841">
    <property type="component" value="Chromosome"/>
</dbReference>
<evidence type="ECO:0000313" key="2">
    <source>
        <dbReference type="Proteomes" id="UP000008841"/>
    </source>
</evidence>
<dbReference type="AlphaFoldDB" id="B3EF40"/>
<dbReference type="NCBIfam" id="NF008912">
    <property type="entry name" value="PRK12275.1-6"/>
    <property type="match status" value="1"/>
</dbReference>
<keyword evidence="1" id="KW-0687">Ribonucleoprotein</keyword>
<protein>
    <submittedName>
        <fullName evidence="1">S23 ribosomal protein</fullName>
    </submittedName>
</protein>
<name>B3EF40_CHLL2</name>
<dbReference type="KEGG" id="cli:Clim_1864"/>
<dbReference type="GO" id="GO:0005840">
    <property type="term" value="C:ribosome"/>
    <property type="evidence" value="ECO:0007669"/>
    <property type="project" value="UniProtKB-KW"/>
</dbReference>
<dbReference type="NCBIfam" id="TIGR02436">
    <property type="entry name" value="four helix bundle protein"/>
    <property type="match status" value="1"/>
</dbReference>
<evidence type="ECO:0000313" key="1">
    <source>
        <dbReference type="EMBL" id="ACD90902.1"/>
    </source>
</evidence>
<reference evidence="1 2" key="1">
    <citation type="submission" date="2008-05" db="EMBL/GenBank/DDBJ databases">
        <title>Complete sequence of Chlorobium limicola DSM 245.</title>
        <authorList>
            <consortium name="US DOE Joint Genome Institute"/>
            <person name="Lucas S."/>
            <person name="Copeland A."/>
            <person name="Lapidus A."/>
            <person name="Glavina del Rio T."/>
            <person name="Dalin E."/>
            <person name="Tice H."/>
            <person name="Bruce D."/>
            <person name="Goodwin L."/>
            <person name="Pitluck S."/>
            <person name="Schmutz J."/>
            <person name="Larimer F."/>
            <person name="Land M."/>
            <person name="Hauser L."/>
            <person name="Kyrpides N."/>
            <person name="Ovchinnikova G."/>
            <person name="Zhao F."/>
            <person name="Li T."/>
            <person name="Liu Z."/>
            <person name="Overmann J."/>
            <person name="Bryant D.A."/>
            <person name="Richardson P."/>
        </authorList>
    </citation>
    <scope>NUCLEOTIDE SEQUENCE [LARGE SCALE GENOMIC DNA]</scope>
    <source>
        <strain evidence="2">DSM 245 / NBRC 103803 / 6330</strain>
    </source>
</reference>
<dbReference type="OrthoDB" id="5515766at2"/>
<dbReference type="eggNOG" id="COG0399">
    <property type="taxonomic scope" value="Bacteria"/>
</dbReference>
<dbReference type="Pfam" id="PF05635">
    <property type="entry name" value="23S_rRNA_IVP"/>
    <property type="match status" value="1"/>
</dbReference>
<dbReference type="InterPro" id="IPR036583">
    <property type="entry name" value="23S_rRNA_IVS_sf"/>
</dbReference>
<proteinExistence type="predicted"/>
<dbReference type="CDD" id="cd16377">
    <property type="entry name" value="23S_rRNA_IVP_like"/>
    <property type="match status" value="1"/>
</dbReference>
<accession>B3EF40</accession>
<dbReference type="STRING" id="290315.Clim_1864"/>
<gene>
    <name evidence="1" type="ordered locus">Clim_1864</name>
</gene>
<organism evidence="1 2">
    <name type="scientific">Chlorobium limicola (strain DSM 245 / NBRC 103803 / 6330)</name>
    <dbReference type="NCBI Taxonomy" id="290315"/>
    <lineage>
        <taxon>Bacteria</taxon>
        <taxon>Pseudomonadati</taxon>
        <taxon>Chlorobiota</taxon>
        <taxon>Chlorobiia</taxon>
        <taxon>Chlorobiales</taxon>
        <taxon>Chlorobiaceae</taxon>
        <taxon>Chlorobium/Pelodictyon group</taxon>
        <taxon>Chlorobium</taxon>
    </lineage>
</organism>
<dbReference type="PANTHER" id="PTHR38471">
    <property type="entry name" value="FOUR HELIX BUNDLE PROTEIN"/>
    <property type="match status" value="1"/>
</dbReference>
<dbReference type="EMBL" id="CP001097">
    <property type="protein sequence ID" value="ACD90902.1"/>
    <property type="molecule type" value="Genomic_DNA"/>
</dbReference>
<dbReference type="Gene3D" id="1.20.1440.60">
    <property type="entry name" value="23S rRNA-intervening sequence"/>
    <property type="match status" value="1"/>
</dbReference>
<dbReference type="HOGENOM" id="CLU_129874_0_0_10"/>
<dbReference type="InterPro" id="IPR012657">
    <property type="entry name" value="23S_rRNA-intervening_sequence"/>
</dbReference>
<dbReference type="SUPFAM" id="SSF158446">
    <property type="entry name" value="IVS-encoded protein-like"/>
    <property type="match status" value="1"/>
</dbReference>
<sequence length="123" mass="13929">MRCETLDVWKISARLSADVYKTISPGKDFGFRDQICRSGLSIPSNIAEGMEKESIRERIKFLDIAKGSAAEFITQVYIGNDIDYITSETSQNWIQTAEHVLSMLNKLQQTLKSQLPAKTHHSH</sequence>
<keyword evidence="1" id="KW-0689">Ribosomal protein</keyword>